<evidence type="ECO:0000313" key="1">
    <source>
        <dbReference type="EMBL" id="NWK05203.1"/>
    </source>
</evidence>
<protein>
    <recommendedName>
        <fullName evidence="3">Holliday junction resolvase</fullName>
    </recommendedName>
</protein>
<organism evidence="1 2">
    <name type="scientific">Marine Group I thaumarchaeote</name>
    <dbReference type="NCBI Taxonomy" id="2511932"/>
    <lineage>
        <taxon>Archaea</taxon>
        <taxon>Nitrososphaerota</taxon>
        <taxon>Marine Group I</taxon>
    </lineage>
</organism>
<dbReference type="AlphaFoldDB" id="A0A7K4NQB6"/>
<proteinExistence type="predicted"/>
<gene>
    <name evidence="1" type="ORF">HX833_03820</name>
</gene>
<evidence type="ECO:0000313" key="2">
    <source>
        <dbReference type="Proteomes" id="UP000526196"/>
    </source>
</evidence>
<reference evidence="1 2" key="1">
    <citation type="journal article" date="2019" name="Environ. Microbiol.">
        <title>Genomics insights into ecotype formation of ammonia-oxidizing archaea in the deep ocean.</title>
        <authorList>
            <person name="Wang Y."/>
            <person name="Huang J.M."/>
            <person name="Cui G.J."/>
            <person name="Nunoura T."/>
            <person name="Takaki Y."/>
            <person name="Li W.L."/>
            <person name="Li J."/>
            <person name="Gao Z.M."/>
            <person name="Takai K."/>
            <person name="Zhang A.Q."/>
            <person name="Stepanauskas R."/>
        </authorList>
    </citation>
    <scope>NUCLEOTIDE SEQUENCE [LARGE SCALE GENOMIC DNA]</scope>
    <source>
        <strain evidence="1 2">F20</strain>
    </source>
</reference>
<dbReference type="EMBL" id="JACASX010000004">
    <property type="protein sequence ID" value="NWK05203.1"/>
    <property type="molecule type" value="Genomic_DNA"/>
</dbReference>
<comment type="caution">
    <text evidence="1">The sequence shown here is derived from an EMBL/GenBank/DDBJ whole genome shotgun (WGS) entry which is preliminary data.</text>
</comment>
<sequence>MSTRFTQNKQNGLLAEKIAREDFIEQGFSIKKTGIGSDFIAFKKTPGKKEHQIYVEVKYNKAELSPLQKKKRSAMKKSGIDYIVYRVTSKFMENYKKENGIEDNIISSINLGEPFTNRYIASKNENFRIILPWKCPNCKRNSASTISELIKNFGLRAMGKNGTVRNQSWCRECR</sequence>
<accession>A0A7K4NQB6</accession>
<name>A0A7K4NQB6_9ARCH</name>
<evidence type="ECO:0008006" key="3">
    <source>
        <dbReference type="Google" id="ProtNLM"/>
    </source>
</evidence>
<dbReference type="Proteomes" id="UP000526196">
    <property type="component" value="Unassembled WGS sequence"/>
</dbReference>